<evidence type="ECO:0000256" key="3">
    <source>
        <dbReference type="ARBA" id="ARBA00022729"/>
    </source>
</evidence>
<evidence type="ECO:0000256" key="2">
    <source>
        <dbReference type="ARBA" id="ARBA00022475"/>
    </source>
</evidence>
<dbReference type="PANTHER" id="PTHR10269:SF2">
    <property type="entry name" value="GDNF FAMILY RECEPTOR ALPHA-4"/>
    <property type="match status" value="1"/>
</dbReference>
<feature type="domain" description="GDNF/GAS1" evidence="9">
    <location>
        <begin position="42"/>
        <end position="121"/>
    </location>
</feature>
<reference evidence="10" key="3">
    <citation type="submission" date="2025-09" db="UniProtKB">
        <authorList>
            <consortium name="Ensembl"/>
        </authorList>
    </citation>
    <scope>IDENTIFICATION</scope>
</reference>
<keyword evidence="11" id="KW-1185">Reference proteome</keyword>
<keyword evidence="3 8" id="KW-0732">Signal</keyword>
<dbReference type="GO" id="GO:0009897">
    <property type="term" value="C:external side of plasma membrane"/>
    <property type="evidence" value="ECO:0007669"/>
    <property type="project" value="TreeGrafter"/>
</dbReference>
<reference evidence="10 11" key="1">
    <citation type="journal article" date="2011" name="Proc. Natl. Acad. Sci. U.S.A.">
        <title>Genetic diversity and population structure of the endangered marsupial Sarcophilus harrisii (Tasmanian devil).</title>
        <authorList>
            <person name="Miller W."/>
            <person name="Hayes V.M."/>
            <person name="Ratan A."/>
            <person name="Petersen D.C."/>
            <person name="Wittekindt N.E."/>
            <person name="Miller J."/>
            <person name="Walenz B."/>
            <person name="Knight J."/>
            <person name="Qi J."/>
            <person name="Zhao F."/>
            <person name="Wang Q."/>
            <person name="Bedoya-Reina O.C."/>
            <person name="Katiyar N."/>
            <person name="Tomsho L.P."/>
            <person name="Kasson L.M."/>
            <person name="Hardie R.A."/>
            <person name="Woodbridge P."/>
            <person name="Tindall E.A."/>
            <person name="Bertelsen M.F."/>
            <person name="Dixon D."/>
            <person name="Pyecroft S."/>
            <person name="Helgen K.M."/>
            <person name="Lesk A.M."/>
            <person name="Pringle T.H."/>
            <person name="Patterson N."/>
            <person name="Zhang Y."/>
            <person name="Kreiss A."/>
            <person name="Woods G.M."/>
            <person name="Jones M.E."/>
            <person name="Schuster S.C."/>
        </authorList>
    </citation>
    <scope>NUCLEOTIDE SEQUENCE [LARGE SCALE GENOMIC DNA]</scope>
</reference>
<dbReference type="PANTHER" id="PTHR10269">
    <property type="entry name" value="GDNF RECEPTOR ALPHA"/>
    <property type="match status" value="1"/>
</dbReference>
<feature type="chain" id="PRO_5029445891" description="GDNF/GAS1 domain-containing protein" evidence="8">
    <location>
        <begin position="25"/>
        <end position="333"/>
    </location>
</feature>
<keyword evidence="4 7" id="KW-0472">Membrane</keyword>
<accession>A0A7N4PAK6</accession>
<dbReference type="InParanoid" id="A0A7N4PAK6"/>
<evidence type="ECO:0000256" key="6">
    <source>
        <dbReference type="SAM" id="MobiDB-lite"/>
    </source>
</evidence>
<dbReference type="InterPro" id="IPR016017">
    <property type="entry name" value="GDNF/GAS1"/>
</dbReference>
<dbReference type="Ensembl" id="ENSSHAT00000026503.1">
    <property type="protein sequence ID" value="ENSSHAP00000035580.1"/>
    <property type="gene ID" value="ENSSHAG00000029650.1"/>
</dbReference>
<evidence type="ECO:0000256" key="1">
    <source>
        <dbReference type="ARBA" id="ARBA00004236"/>
    </source>
</evidence>
<dbReference type="InterPro" id="IPR003438">
    <property type="entry name" value="GDNF_rcpt"/>
</dbReference>
<dbReference type="AlphaFoldDB" id="A0A7N4PAK6"/>
<dbReference type="Proteomes" id="UP000007648">
    <property type="component" value="Unassembled WGS sequence"/>
</dbReference>
<protein>
    <recommendedName>
        <fullName evidence="9">GDNF/GAS1 domain-containing protein</fullName>
    </recommendedName>
</protein>
<feature type="region of interest" description="Disordered" evidence="6">
    <location>
        <begin position="265"/>
        <end position="288"/>
    </location>
</feature>
<evidence type="ECO:0000256" key="4">
    <source>
        <dbReference type="ARBA" id="ARBA00023136"/>
    </source>
</evidence>
<comment type="subcellular location">
    <subcellularLocation>
        <location evidence="1">Cell membrane</location>
    </subcellularLocation>
</comment>
<gene>
    <name evidence="10" type="primary">GFRA4</name>
</gene>
<evidence type="ECO:0000256" key="8">
    <source>
        <dbReference type="SAM" id="SignalP"/>
    </source>
</evidence>
<organism evidence="10 11">
    <name type="scientific">Sarcophilus harrisii</name>
    <name type="common">Tasmanian devil</name>
    <name type="synonym">Sarcophilus laniarius</name>
    <dbReference type="NCBI Taxonomy" id="9305"/>
    <lineage>
        <taxon>Eukaryota</taxon>
        <taxon>Metazoa</taxon>
        <taxon>Chordata</taxon>
        <taxon>Craniata</taxon>
        <taxon>Vertebrata</taxon>
        <taxon>Euteleostomi</taxon>
        <taxon>Mammalia</taxon>
        <taxon>Metatheria</taxon>
        <taxon>Dasyuromorphia</taxon>
        <taxon>Dasyuridae</taxon>
        <taxon>Sarcophilus</taxon>
    </lineage>
</organism>
<dbReference type="SMART" id="SM00907">
    <property type="entry name" value="GDNF"/>
    <property type="match status" value="1"/>
</dbReference>
<keyword evidence="5" id="KW-0325">Glycoprotein</keyword>
<proteinExistence type="predicted"/>
<dbReference type="Pfam" id="PF02351">
    <property type="entry name" value="GDNF"/>
    <property type="match status" value="1"/>
</dbReference>
<dbReference type="GeneTree" id="ENSGT00940000160491"/>
<reference evidence="10" key="2">
    <citation type="submission" date="2025-08" db="UniProtKB">
        <authorList>
            <consortium name="Ensembl"/>
        </authorList>
    </citation>
    <scope>IDENTIFICATION</scope>
</reference>
<evidence type="ECO:0000256" key="5">
    <source>
        <dbReference type="ARBA" id="ARBA00023180"/>
    </source>
</evidence>
<feature type="signal peptide" evidence="8">
    <location>
        <begin position="1"/>
        <end position="24"/>
    </location>
</feature>
<evidence type="ECO:0000256" key="7">
    <source>
        <dbReference type="SAM" id="Phobius"/>
    </source>
</evidence>
<feature type="transmembrane region" description="Helical" evidence="7">
    <location>
        <begin position="172"/>
        <end position="191"/>
    </location>
</feature>
<evidence type="ECO:0000313" key="10">
    <source>
        <dbReference type="Ensembl" id="ENSSHAP00000035580.1"/>
    </source>
</evidence>
<dbReference type="GO" id="GO:0038023">
    <property type="term" value="F:signaling receptor activity"/>
    <property type="evidence" value="ECO:0007669"/>
    <property type="project" value="InterPro"/>
</dbReference>
<evidence type="ECO:0000313" key="11">
    <source>
        <dbReference type="Proteomes" id="UP000007648"/>
    </source>
</evidence>
<name>A0A7N4PAK6_SARHA</name>
<keyword evidence="2" id="KW-1003">Cell membrane</keyword>
<evidence type="ECO:0000259" key="9">
    <source>
        <dbReference type="SMART" id="SM00907"/>
    </source>
</evidence>
<keyword evidence="7" id="KW-0812">Transmembrane</keyword>
<dbReference type="GO" id="GO:0007399">
    <property type="term" value="P:nervous system development"/>
    <property type="evidence" value="ECO:0007669"/>
    <property type="project" value="TreeGrafter"/>
</dbReference>
<keyword evidence="7" id="KW-1133">Transmembrane helix</keyword>
<dbReference type="GO" id="GO:0043235">
    <property type="term" value="C:receptor complex"/>
    <property type="evidence" value="ECO:0007669"/>
    <property type="project" value="TreeGrafter"/>
</dbReference>
<sequence>MAEARSCLLCALLLLLLLLETCSGSGSLSPNQDPGPEEEQDCLKASEHCARDASCSARLRTLRQCAAGDGAARLGPDARNQCQSTVQALLSSTLSGCRCRRGMKREKDCLGVYWSLRHTFPQGQCGPVLYLEGWGGPGGPLSACGSGLSIFQSLSGPLPPDITIQTDSPDSALAFLFFSAIFLTLWLIFALKTGSFPLLSYCPPLFTHFFHSFWPNSRSLSLENLFSLSFSSLHFQCKFLVVPLSVQPWACGCGRFRWEQIQSYPQGPHSQGETEKEQTQEPALGNSLLGVPWGTEKEKIWDLSVGDLTTLPAQKTKWKNMSWRRSALKSLKC</sequence>